<gene>
    <name evidence="3" type="ORF">HMPREF9240_00121</name>
</gene>
<feature type="domain" description="YlxR" evidence="2">
    <location>
        <begin position="21"/>
        <end position="85"/>
    </location>
</feature>
<keyword evidence="4" id="KW-1185">Reference proteome</keyword>
<feature type="compositionally biased region" description="Basic and acidic residues" evidence="1">
    <location>
        <begin position="109"/>
        <end position="120"/>
    </location>
</feature>
<dbReference type="InterPro" id="IPR007393">
    <property type="entry name" value="YlxR_dom"/>
</dbReference>
<dbReference type="Gene3D" id="3.30.1230.10">
    <property type="entry name" value="YlxR-like"/>
    <property type="match status" value="1"/>
</dbReference>
<dbReference type="PATRIC" id="fig|888439.3.peg.126"/>
<protein>
    <recommendedName>
        <fullName evidence="2">YlxR domain-containing protein</fullName>
    </recommendedName>
</protein>
<name>K0YVC4_9ACTO</name>
<evidence type="ECO:0000256" key="1">
    <source>
        <dbReference type="SAM" id="MobiDB-lite"/>
    </source>
</evidence>
<accession>K0YVC4</accession>
<dbReference type="SUPFAM" id="SSF64376">
    <property type="entry name" value="YlxR-like"/>
    <property type="match status" value="1"/>
</dbReference>
<organism evidence="3 4">
    <name type="scientific">Winkia neuii BV029A5</name>
    <dbReference type="NCBI Taxonomy" id="888439"/>
    <lineage>
        <taxon>Bacteria</taxon>
        <taxon>Bacillati</taxon>
        <taxon>Actinomycetota</taxon>
        <taxon>Actinomycetes</taxon>
        <taxon>Actinomycetales</taxon>
        <taxon>Actinomycetaceae</taxon>
        <taxon>Winkia</taxon>
    </lineage>
</organism>
<dbReference type="EMBL" id="AGWP01000002">
    <property type="protein sequence ID" value="EJZ87862.1"/>
    <property type="molecule type" value="Genomic_DNA"/>
</dbReference>
<proteinExistence type="predicted"/>
<dbReference type="HOGENOM" id="CLU_147970_0_0_11"/>
<evidence type="ECO:0000313" key="3">
    <source>
        <dbReference type="EMBL" id="EJZ87862.1"/>
    </source>
</evidence>
<evidence type="ECO:0000259" key="2">
    <source>
        <dbReference type="Pfam" id="PF04296"/>
    </source>
</evidence>
<comment type="caution">
    <text evidence="3">The sequence shown here is derived from an EMBL/GenBank/DDBJ whole genome shotgun (WGS) entry which is preliminary data.</text>
</comment>
<feature type="region of interest" description="Disordered" evidence="1">
    <location>
        <begin position="102"/>
        <end position="127"/>
    </location>
</feature>
<dbReference type="InterPro" id="IPR035931">
    <property type="entry name" value="YlxR-like_sf"/>
</dbReference>
<dbReference type="RefSeq" id="WP_004804762.1">
    <property type="nucleotide sequence ID" value="NZ_JH815213.1"/>
</dbReference>
<dbReference type="InterPro" id="IPR037465">
    <property type="entry name" value="YlxR"/>
</dbReference>
<evidence type="ECO:0000313" key="4">
    <source>
        <dbReference type="Proteomes" id="UP000006075"/>
    </source>
</evidence>
<dbReference type="eggNOG" id="COG2740">
    <property type="taxonomic scope" value="Bacteria"/>
</dbReference>
<dbReference type="Proteomes" id="UP000006075">
    <property type="component" value="Unassembled WGS sequence"/>
</dbReference>
<dbReference type="PANTHER" id="PTHR34215:SF1">
    <property type="entry name" value="YLXR DOMAIN-CONTAINING PROTEIN"/>
    <property type="match status" value="1"/>
</dbReference>
<dbReference type="AlphaFoldDB" id="K0YVC4"/>
<reference evidence="3 4" key="1">
    <citation type="submission" date="2012-07" db="EMBL/GenBank/DDBJ databases">
        <title>The Genome Sequence of Actinomyces neuii subsp. anitratus BVS029A5.</title>
        <authorList>
            <consortium name="The Broad Institute Genome Sequencing Platform"/>
            <person name="Earl A."/>
            <person name="Ward D."/>
            <person name="Feldgarden M."/>
            <person name="Gevers D."/>
            <person name="Saerens B."/>
            <person name="Vaneechoutte M."/>
            <person name="Walker B."/>
            <person name="Young S.K."/>
            <person name="Zeng Q."/>
            <person name="Gargeya S."/>
            <person name="Fitzgerald M."/>
            <person name="Haas B."/>
            <person name="Abouelleil A."/>
            <person name="Alvarado L."/>
            <person name="Arachchi H.M."/>
            <person name="Berlin A."/>
            <person name="Chapman S.B."/>
            <person name="Goldberg J."/>
            <person name="Griggs A."/>
            <person name="Gujja S."/>
            <person name="Hansen M."/>
            <person name="Howarth C."/>
            <person name="Imamovic A."/>
            <person name="Larimer J."/>
            <person name="McCowen C."/>
            <person name="Montmayeur A."/>
            <person name="Murphy C."/>
            <person name="Neiman D."/>
            <person name="Pearson M."/>
            <person name="Priest M."/>
            <person name="Roberts A."/>
            <person name="Saif S."/>
            <person name="Shea T."/>
            <person name="Sisk P."/>
            <person name="Sykes S."/>
            <person name="Wortman J."/>
            <person name="Nusbaum C."/>
            <person name="Birren B."/>
        </authorList>
    </citation>
    <scope>NUCLEOTIDE SEQUENCE [LARGE SCALE GENOMIC DNA]</scope>
    <source>
        <strain evidence="3 4">BVS029A5</strain>
    </source>
</reference>
<dbReference type="OrthoDB" id="5244965at2"/>
<dbReference type="Pfam" id="PF04296">
    <property type="entry name" value="YlxR"/>
    <property type="match status" value="1"/>
</dbReference>
<dbReference type="PANTHER" id="PTHR34215">
    <property type="entry name" value="BLL0784 PROTEIN"/>
    <property type="match status" value="1"/>
</dbReference>
<sequence>MTAKLGRVCILANGASRKRDRTCVGCRSRDSRDRMVRLVQDGKQAVVCSPVAHSGRGAWIHPDPMCLQRAVKTGAIPRALRTAVKVDSRSLGLQLWANQEGTQGGKVLGSRDESGLEADGHPMSTQR</sequence>